<dbReference type="InterPro" id="IPR052196">
    <property type="entry name" value="Bact_Kbp"/>
</dbReference>
<organism evidence="2 3">
    <name type="scientific">Desulfomonile tiedjei</name>
    <dbReference type="NCBI Taxonomy" id="2358"/>
    <lineage>
        <taxon>Bacteria</taxon>
        <taxon>Pseudomonadati</taxon>
        <taxon>Thermodesulfobacteriota</taxon>
        <taxon>Desulfomonilia</taxon>
        <taxon>Desulfomonilales</taxon>
        <taxon>Desulfomonilaceae</taxon>
        <taxon>Desulfomonile</taxon>
    </lineage>
</organism>
<dbReference type="PANTHER" id="PTHR34700">
    <property type="entry name" value="POTASSIUM BINDING PROTEIN KBP"/>
    <property type="match status" value="1"/>
</dbReference>
<sequence length="363" mass="40952">MLSKNRLLTLSAIVAALTLSLQCSANAFEIFPRPEDQYTVQRGQNLHGIAGFYYGNPALWPFLWNQNPSVFIKEGASAPDQQLLPPGSKINLYHKRFPFGAMNQTYSIPTGVPEEFTYVVNKVPLQGIPYDKKYFRYKLSSRPIQLWGYIVSSPDETKTWFLERDLVYIRLRPGKKQAVLVGDRLGVYRESGPVNHPINPERPIGYMTQLVGEVEVISTGHDLITGIVLESYVELNRGDKICLFTPRERQIVPTKTHRLLTGTILAMAGRDIGTLMAPGGLENDVIFIDRGECDGMKEGMLLNIYRPAFPVEDPYFRNRRLSTPDAFIGEGLVLKAFDKNSTVLITRSREEVWPGQIIKTVSD</sequence>
<dbReference type="PANTHER" id="PTHR34700:SF4">
    <property type="entry name" value="PHAGE-LIKE ELEMENT PBSX PROTEIN XKDP"/>
    <property type="match status" value="1"/>
</dbReference>
<gene>
    <name evidence="2" type="ORF">HY912_15515</name>
</gene>
<evidence type="ECO:0000256" key="1">
    <source>
        <dbReference type="SAM" id="SignalP"/>
    </source>
</evidence>
<evidence type="ECO:0000313" key="2">
    <source>
        <dbReference type="EMBL" id="MBI5250895.1"/>
    </source>
</evidence>
<dbReference type="AlphaFoldDB" id="A0A9D6V2I4"/>
<comment type="caution">
    <text evidence="2">The sequence shown here is derived from an EMBL/GenBank/DDBJ whole genome shotgun (WGS) entry which is preliminary data.</text>
</comment>
<dbReference type="Proteomes" id="UP000807825">
    <property type="component" value="Unassembled WGS sequence"/>
</dbReference>
<proteinExistence type="predicted"/>
<evidence type="ECO:0000313" key="3">
    <source>
        <dbReference type="Proteomes" id="UP000807825"/>
    </source>
</evidence>
<reference evidence="2" key="1">
    <citation type="submission" date="2020-07" db="EMBL/GenBank/DDBJ databases">
        <title>Huge and variable diversity of episymbiotic CPR bacteria and DPANN archaea in groundwater ecosystems.</title>
        <authorList>
            <person name="He C.Y."/>
            <person name="Keren R."/>
            <person name="Whittaker M."/>
            <person name="Farag I.F."/>
            <person name="Doudna J."/>
            <person name="Cate J.H.D."/>
            <person name="Banfield J.F."/>
        </authorList>
    </citation>
    <scope>NUCLEOTIDE SEQUENCE</scope>
    <source>
        <strain evidence="2">NC_groundwater_1664_Pr3_B-0.1um_52_9</strain>
    </source>
</reference>
<dbReference type="EMBL" id="JACRDE010000403">
    <property type="protein sequence ID" value="MBI5250895.1"/>
    <property type="molecule type" value="Genomic_DNA"/>
</dbReference>
<keyword evidence="1" id="KW-0732">Signal</keyword>
<feature type="signal peptide" evidence="1">
    <location>
        <begin position="1"/>
        <end position="27"/>
    </location>
</feature>
<feature type="chain" id="PRO_5039732003" description="LysM domain-containing protein" evidence="1">
    <location>
        <begin position="28"/>
        <end position="363"/>
    </location>
</feature>
<name>A0A9D6V2I4_9BACT</name>
<evidence type="ECO:0008006" key="4">
    <source>
        <dbReference type="Google" id="ProtNLM"/>
    </source>
</evidence>
<protein>
    <recommendedName>
        <fullName evidence="4">LysM domain-containing protein</fullName>
    </recommendedName>
</protein>
<accession>A0A9D6V2I4</accession>